<dbReference type="RefSeq" id="XP_025411578.1">
    <property type="nucleotide sequence ID" value="XM_025555793.1"/>
</dbReference>
<feature type="region of interest" description="Disordered" evidence="7">
    <location>
        <begin position="1215"/>
        <end position="1241"/>
    </location>
</feature>
<dbReference type="AlphaFoldDB" id="A0A2S2R6D9"/>
<keyword evidence="3" id="KW-0498">Mitosis</keyword>
<organism evidence="9">
    <name type="scientific">Sipha flava</name>
    <name type="common">yellow sugarcane aphid</name>
    <dbReference type="NCBI Taxonomy" id="143950"/>
    <lineage>
        <taxon>Eukaryota</taxon>
        <taxon>Metazoa</taxon>
        <taxon>Ecdysozoa</taxon>
        <taxon>Arthropoda</taxon>
        <taxon>Hexapoda</taxon>
        <taxon>Insecta</taxon>
        <taxon>Pterygota</taxon>
        <taxon>Neoptera</taxon>
        <taxon>Paraneoptera</taxon>
        <taxon>Hemiptera</taxon>
        <taxon>Sternorrhyncha</taxon>
        <taxon>Aphidomorpha</taxon>
        <taxon>Aphidoidea</taxon>
        <taxon>Aphididae</taxon>
        <taxon>Sipha</taxon>
    </lineage>
</organism>
<dbReference type="GO" id="GO:0010032">
    <property type="term" value="P:meiotic chromosome condensation"/>
    <property type="evidence" value="ECO:0007669"/>
    <property type="project" value="TreeGrafter"/>
</dbReference>
<dbReference type="GO" id="GO:0000779">
    <property type="term" value="C:condensed chromosome, centromeric region"/>
    <property type="evidence" value="ECO:0007669"/>
    <property type="project" value="TreeGrafter"/>
</dbReference>
<comment type="subcellular location">
    <subcellularLocation>
        <location evidence="1">Nucleus</location>
    </subcellularLocation>
</comment>
<feature type="domain" description="Condensin complex subunit 1 C-terminal" evidence="8">
    <location>
        <begin position="905"/>
        <end position="1072"/>
    </location>
</feature>
<dbReference type="Pfam" id="PF12717">
    <property type="entry name" value="Cnd1"/>
    <property type="match status" value="1"/>
</dbReference>
<dbReference type="InterPro" id="IPR032682">
    <property type="entry name" value="Cnd1_C"/>
</dbReference>
<dbReference type="EMBL" id="GGMS01016362">
    <property type="protein sequence ID" value="MBY85565.1"/>
    <property type="molecule type" value="Transcribed_RNA"/>
</dbReference>
<gene>
    <name evidence="9" type="primary">Ncapd3</name>
    <name evidence="11" type="synonym">LOC112684335</name>
    <name evidence="9" type="ORF">g.123583</name>
</gene>
<feature type="compositionally biased region" description="Acidic residues" evidence="7">
    <location>
        <begin position="1226"/>
        <end position="1237"/>
    </location>
</feature>
<dbReference type="InterPro" id="IPR026971">
    <property type="entry name" value="CND1/NCAPD3"/>
</dbReference>
<reference evidence="11" key="2">
    <citation type="submission" date="2025-04" db="UniProtKB">
        <authorList>
            <consortium name="RefSeq"/>
        </authorList>
    </citation>
    <scope>IDENTIFICATION</scope>
    <source>
        <tissue evidence="11">Whole body</tissue>
    </source>
</reference>
<dbReference type="PANTHER" id="PTHR14222">
    <property type="entry name" value="CONDENSIN"/>
    <property type="match status" value="1"/>
</dbReference>
<accession>A0A2S2R6D9</accession>
<dbReference type="Proteomes" id="UP000694846">
    <property type="component" value="Unplaced"/>
</dbReference>
<sequence>MDTSSSTIENPTLIDVSDVINILNNLQLSIIPQDYVDEVMNSQYCNYKFPESYESIVMSDINFSSIINESCELLNIYLRKQPSMHILWEQFINDITYCVNPKSLSCLLNCYIQNGIEDISDYSARKNGLSATRLFFLASTFKGSTNIGFFHSYILTKCLELIKLCVVMLNNSDDVENRDKTFDEDKKKDLISDLLAIIRDIGIMVKRFQFSDEISSLNLIIDIMVDVTRLEVFGNILEQLPSEIISYGTLAFNAYSVLLDMFNENCGTTFDISKNIMYHLLPGLLIDEQRKMHLSNKKFNVVRDHHLSFVCKLTKKLGASFDGTLEILLHHLLNRGPDRSELKPRQFQIILEIWRLCSNNVRIKIKFYILTLVYNVDAKIRAVALETLFKLLSEPEETESDDPDLLQLMPATKHEFIVAVILSKFQDSLLTVRAKAFSLFAALTAGPPSATAHQTALVKRVLVDPYLEVEDLKESSFSKKYFFEFYPYVKNNMADFDQNNIKNSIIYPGSNILLWVLNVHAHDERAHIRRLSVTLLCNVFRTNIKFLQIPYLKLLVHSCSDCAITIRKVIVSGLTDLLLKYPNNQNVLKYWFKGLIHLVGDRDKKIQELAIECMNRVILQNIKPYSAKLINDKDPIDCLPWLVLDNALNEPVGKYMMCLCEKWHINGFLTATIIKDIITYIDSPNNEWNVHSLYLIQLISHQVTIKDILPIFTYFNMNFDSWFSNDLDLAKQNILQTNAQMVIDILFLNQQCLDKDIKLWLLNKFEDLVLNFKIPIRLISKSLDLYIVLLSDNRQQLNKNFNTLFFTICNSIETSSIVNNEEMLMRYIYTLGDIGLLQHFKVAHKFQKYLLGYLKGNDQSISSAFQTIVVLTIGKLSIVDEQFAKDAIAAFGEVLKNPNYHPSTKINALTALADLCLRCSTLVEQAIPEMCVCLKAENITVKRAALKLLTGLILEDYIKLRNIVFFALLCMLEDSDHQVREETSSFIVNYLLIKNKNIMERKLVEVIFHFNGYLGVRACPVEDCFTKGDMKAYFSMEGDLKRSSRHCVYRFMLTHMMDENKLKLTVKIFKIFDEIIKEVKTTDNNEVKECARQVMKDSIWILKAKEMALTSGKPRDSNNDDDPETIEKVVDFAKNEVILKTYQTVISDYVIPGVFKIKYELEKNKKMLPTVMNDLLAYLCVLTSGKSPIKQHIIDLLSSDSDLLTEILHENKKLKQHKQQPGIESDVGECDSEDNDDEEKKNQHLLTEIGYVFWQVSASA</sequence>
<evidence type="ECO:0000256" key="6">
    <source>
        <dbReference type="ARBA" id="ARBA00023306"/>
    </source>
</evidence>
<proteinExistence type="predicted"/>
<keyword evidence="4" id="KW-0226">DNA condensation</keyword>
<dbReference type="OrthoDB" id="10263978at2759"/>
<evidence type="ECO:0000313" key="11">
    <source>
        <dbReference type="RefSeq" id="XP_025411578.1"/>
    </source>
</evidence>
<dbReference type="Gene3D" id="1.25.10.10">
    <property type="entry name" value="Leucine-rich Repeat Variant"/>
    <property type="match status" value="2"/>
</dbReference>
<dbReference type="GO" id="GO:0042393">
    <property type="term" value="F:histone binding"/>
    <property type="evidence" value="ECO:0007669"/>
    <property type="project" value="TreeGrafter"/>
</dbReference>
<keyword evidence="5" id="KW-0539">Nucleus</keyword>
<keyword evidence="6" id="KW-0131">Cell cycle</keyword>
<name>A0A2S2R6D9_9HEMI</name>
<evidence type="ECO:0000256" key="5">
    <source>
        <dbReference type="ARBA" id="ARBA00023242"/>
    </source>
</evidence>
<evidence type="ECO:0000313" key="10">
    <source>
        <dbReference type="Proteomes" id="UP000694846"/>
    </source>
</evidence>
<dbReference type="InterPro" id="IPR016024">
    <property type="entry name" value="ARM-type_fold"/>
</dbReference>
<evidence type="ECO:0000256" key="2">
    <source>
        <dbReference type="ARBA" id="ARBA00022618"/>
    </source>
</evidence>
<dbReference type="GO" id="GO:0051301">
    <property type="term" value="P:cell division"/>
    <property type="evidence" value="ECO:0007669"/>
    <property type="project" value="UniProtKB-KW"/>
</dbReference>
<keyword evidence="2" id="KW-0132">Cell division</keyword>
<evidence type="ECO:0000313" key="9">
    <source>
        <dbReference type="EMBL" id="MBY85565.1"/>
    </source>
</evidence>
<evidence type="ECO:0000256" key="3">
    <source>
        <dbReference type="ARBA" id="ARBA00022776"/>
    </source>
</evidence>
<protein>
    <submittedName>
        <fullName evidence="9 11">Condensin-2 complex subunit D3</fullName>
    </submittedName>
</protein>
<evidence type="ECO:0000256" key="1">
    <source>
        <dbReference type="ARBA" id="ARBA00004123"/>
    </source>
</evidence>
<dbReference type="GO" id="GO:0007076">
    <property type="term" value="P:mitotic chromosome condensation"/>
    <property type="evidence" value="ECO:0007669"/>
    <property type="project" value="InterPro"/>
</dbReference>
<evidence type="ECO:0000259" key="8">
    <source>
        <dbReference type="Pfam" id="PF12717"/>
    </source>
</evidence>
<dbReference type="SUPFAM" id="SSF48371">
    <property type="entry name" value="ARM repeat"/>
    <property type="match status" value="2"/>
</dbReference>
<dbReference type="GO" id="GO:0005634">
    <property type="term" value="C:nucleus"/>
    <property type="evidence" value="ECO:0007669"/>
    <property type="project" value="UniProtKB-SubCell"/>
</dbReference>
<dbReference type="GO" id="GO:0000796">
    <property type="term" value="C:condensin complex"/>
    <property type="evidence" value="ECO:0007669"/>
    <property type="project" value="TreeGrafter"/>
</dbReference>
<dbReference type="InterPro" id="IPR011989">
    <property type="entry name" value="ARM-like"/>
</dbReference>
<dbReference type="PANTHER" id="PTHR14222:SF1">
    <property type="entry name" value="CONDENSIN-2 COMPLEX SUBUNIT D3"/>
    <property type="match status" value="1"/>
</dbReference>
<evidence type="ECO:0000256" key="7">
    <source>
        <dbReference type="SAM" id="MobiDB-lite"/>
    </source>
</evidence>
<keyword evidence="10" id="KW-1185">Reference proteome</keyword>
<evidence type="ECO:0000256" key="4">
    <source>
        <dbReference type="ARBA" id="ARBA00023067"/>
    </source>
</evidence>
<reference evidence="9" key="1">
    <citation type="submission" date="2018-04" db="EMBL/GenBank/DDBJ databases">
        <title>Transcriptome assembly of Sipha flava.</title>
        <authorList>
            <person name="Scully E.D."/>
            <person name="Geib S.M."/>
            <person name="Palmer N.A."/>
            <person name="Koch K."/>
            <person name="Bradshaw J."/>
            <person name="Heng-Moss T."/>
            <person name="Sarath G."/>
        </authorList>
    </citation>
    <scope>NUCLEOTIDE SEQUENCE</scope>
</reference>